<dbReference type="InterPro" id="IPR005149">
    <property type="entry name" value="Tscrpt_reg_PadR_N"/>
</dbReference>
<evidence type="ECO:0000313" key="2">
    <source>
        <dbReference type="EMBL" id="RZU30377.1"/>
    </source>
</evidence>
<dbReference type="InterPro" id="IPR036390">
    <property type="entry name" value="WH_DNA-bd_sf"/>
</dbReference>
<name>A0A4Q7Y0U3_9BACT</name>
<protein>
    <submittedName>
        <fullName evidence="2">PadR family transcriptional regulator</fullName>
    </submittedName>
</protein>
<sequence length="161" mass="18376">MLRVLWQLFSKTPIFRELQLLGERKRVSRANHSFYNIDVTESYLFAINEYMNDQRFLGEFELMVLLAIIRLDNATYGVPLARELSEVRDRNVSLGSVYAALDRLEIKGFVKSTLGESTPERGGRAKRYFSVTAGGIRALQETRHVLSRLWKALPPIKGGIA</sequence>
<dbReference type="EMBL" id="SHKW01000005">
    <property type="protein sequence ID" value="RZU30377.1"/>
    <property type="molecule type" value="Genomic_DNA"/>
</dbReference>
<reference evidence="2 3" key="1">
    <citation type="submission" date="2019-02" db="EMBL/GenBank/DDBJ databases">
        <title>Genomic Encyclopedia of Archaeal and Bacterial Type Strains, Phase II (KMG-II): from individual species to whole genera.</title>
        <authorList>
            <person name="Goeker M."/>
        </authorList>
    </citation>
    <scope>NUCLEOTIDE SEQUENCE [LARGE SCALE GENOMIC DNA]</scope>
    <source>
        <strain evidence="2 3">DSM 18101</strain>
    </source>
</reference>
<proteinExistence type="predicted"/>
<dbReference type="Gene3D" id="1.10.10.10">
    <property type="entry name" value="Winged helix-like DNA-binding domain superfamily/Winged helix DNA-binding domain"/>
    <property type="match status" value="1"/>
</dbReference>
<comment type="caution">
    <text evidence="2">The sequence shown here is derived from an EMBL/GenBank/DDBJ whole genome shotgun (WGS) entry which is preliminary data.</text>
</comment>
<gene>
    <name evidence="2" type="ORF">BDD14_6134</name>
</gene>
<dbReference type="Proteomes" id="UP000292958">
    <property type="component" value="Unassembled WGS sequence"/>
</dbReference>
<keyword evidence="3" id="KW-1185">Reference proteome</keyword>
<dbReference type="AlphaFoldDB" id="A0A4Q7Y0U3"/>
<evidence type="ECO:0000259" key="1">
    <source>
        <dbReference type="Pfam" id="PF03551"/>
    </source>
</evidence>
<evidence type="ECO:0000313" key="3">
    <source>
        <dbReference type="Proteomes" id="UP000292958"/>
    </source>
</evidence>
<dbReference type="SUPFAM" id="SSF46785">
    <property type="entry name" value="Winged helix' DNA-binding domain"/>
    <property type="match status" value="1"/>
</dbReference>
<dbReference type="InterPro" id="IPR036388">
    <property type="entry name" value="WH-like_DNA-bd_sf"/>
</dbReference>
<feature type="domain" description="Transcription regulator PadR N-terminal" evidence="1">
    <location>
        <begin position="65"/>
        <end position="141"/>
    </location>
</feature>
<organism evidence="2 3">
    <name type="scientific">Edaphobacter modestus</name>
    <dbReference type="NCBI Taxonomy" id="388466"/>
    <lineage>
        <taxon>Bacteria</taxon>
        <taxon>Pseudomonadati</taxon>
        <taxon>Acidobacteriota</taxon>
        <taxon>Terriglobia</taxon>
        <taxon>Terriglobales</taxon>
        <taxon>Acidobacteriaceae</taxon>
        <taxon>Edaphobacter</taxon>
    </lineage>
</organism>
<dbReference type="Pfam" id="PF03551">
    <property type="entry name" value="PadR"/>
    <property type="match status" value="1"/>
</dbReference>
<accession>A0A4Q7Y0U3</accession>